<dbReference type="OrthoDB" id="2063096at2"/>
<organism evidence="1 2">
    <name type="scientific">Serpentinicella alkaliphila</name>
    <dbReference type="NCBI Taxonomy" id="1734049"/>
    <lineage>
        <taxon>Bacteria</taxon>
        <taxon>Bacillati</taxon>
        <taxon>Bacillota</taxon>
        <taxon>Clostridia</taxon>
        <taxon>Peptostreptococcales</taxon>
        <taxon>Natronincolaceae</taxon>
        <taxon>Serpentinicella</taxon>
    </lineage>
</organism>
<evidence type="ECO:0000313" key="2">
    <source>
        <dbReference type="Proteomes" id="UP000295504"/>
    </source>
</evidence>
<proteinExistence type="predicted"/>
<dbReference type="NCBIfam" id="NF041928">
    <property type="entry name" value="choice_anch_W"/>
    <property type="match status" value="1"/>
</dbReference>
<dbReference type="RefSeq" id="WP_132847465.1">
    <property type="nucleotide sequence ID" value="NZ_CP058648.1"/>
</dbReference>
<dbReference type="InterPro" id="IPR049671">
    <property type="entry name" value="Choice_anch_W"/>
</dbReference>
<dbReference type="NCBIfam" id="TIGR01167">
    <property type="entry name" value="LPXTG_anchor"/>
    <property type="match status" value="1"/>
</dbReference>
<name>A0A4R2TRV4_9FIRM</name>
<keyword evidence="2" id="KW-1185">Reference proteome</keyword>
<accession>A0A4R2TRV4</accession>
<dbReference type="Proteomes" id="UP000295504">
    <property type="component" value="Unassembled WGS sequence"/>
</dbReference>
<gene>
    <name evidence="1" type="ORF">EDD79_10032</name>
</gene>
<evidence type="ECO:0000313" key="1">
    <source>
        <dbReference type="EMBL" id="TCQ06580.1"/>
    </source>
</evidence>
<protein>
    <submittedName>
        <fullName evidence="1">LPXTG-motif cell wall-anchored protein</fullName>
    </submittedName>
</protein>
<dbReference type="AlphaFoldDB" id="A0A4R2TRV4"/>
<dbReference type="SUPFAM" id="SSF49478">
    <property type="entry name" value="Cna protein B-type domain"/>
    <property type="match status" value="1"/>
</dbReference>
<dbReference type="Gene3D" id="2.60.40.10">
    <property type="entry name" value="Immunoglobulins"/>
    <property type="match status" value="1"/>
</dbReference>
<reference evidence="1 2" key="1">
    <citation type="submission" date="2019-03" db="EMBL/GenBank/DDBJ databases">
        <title>Genomic Encyclopedia of Type Strains, Phase IV (KMG-IV): sequencing the most valuable type-strain genomes for metagenomic binning, comparative biology and taxonomic classification.</title>
        <authorList>
            <person name="Goeker M."/>
        </authorList>
    </citation>
    <scope>NUCLEOTIDE SEQUENCE [LARGE SCALE GENOMIC DNA]</scope>
    <source>
        <strain evidence="1 2">DSM 100013</strain>
    </source>
</reference>
<comment type="caution">
    <text evidence="1">The sequence shown here is derived from an EMBL/GenBank/DDBJ whole genome shotgun (WGS) entry which is preliminary data.</text>
</comment>
<sequence length="545" mass="59498">MRKNKSIIKSMLAVIMTLILTFGSTLSVLAASPTLIIRKNWSWQEGTFKINGVPQEGIYEMFSGETSPGNFNAPFGKTVIGTVYMQNTTSQQFDWSLISGPPISRIWVKGGPNALEYDYGSGATSGFGLVAPDNKDISHVVFFFGQTPVDDDDDDSPAIIFVENSEGQLVSIYTISGFKFEEITGETNKPLEDWKIILTGPGEIKHETQTNEDGKYQFTLNNAPTGTYIVTEEIPSGWQNITELSQTINLGSGLYTIPYEKGTLQLGLDQNMTSIFTETFVAEGRIGDLGGNATHEINIHTPNQGSVQSQGNFSWANGGEKVPFELRYDNGLVSFTVGNAGTLTYSTGESVKDIVIRTRATKPDSGIKISDIVLNGESISETSVAIGNGVGVGNLWIRGYNLDNGFILTGNSQMYWDANSIPTNSQLAFQIKVGEAERVNESYQIDFVNKRLQVVDPPVVDPPVVDPPVVDPLDPIIDLLDEEIPLAIVDFDIDGDDEEELILLDEEIPLGIVTLPKTGEINPLEFVIFGLLLAVVGFKLRKESI</sequence>
<dbReference type="InterPro" id="IPR013783">
    <property type="entry name" value="Ig-like_fold"/>
</dbReference>
<dbReference type="EMBL" id="SLYC01000003">
    <property type="protein sequence ID" value="TCQ06580.1"/>
    <property type="molecule type" value="Genomic_DNA"/>
</dbReference>